<dbReference type="Gene3D" id="3.20.20.80">
    <property type="entry name" value="Glycosidases"/>
    <property type="match status" value="1"/>
</dbReference>
<dbReference type="InterPro" id="IPR036116">
    <property type="entry name" value="FN3_sf"/>
</dbReference>
<dbReference type="SUPFAM" id="SSF49785">
    <property type="entry name" value="Galactose-binding domain-like"/>
    <property type="match status" value="2"/>
</dbReference>
<dbReference type="PROSITE" id="PS51318">
    <property type="entry name" value="TAT"/>
    <property type="match status" value="1"/>
</dbReference>
<dbReference type="AlphaFoldDB" id="A0A941EVF0"/>
<dbReference type="InterPro" id="IPR013783">
    <property type="entry name" value="Ig-like_fold"/>
</dbReference>
<dbReference type="InterPro" id="IPR051941">
    <property type="entry name" value="BG_Antigen-Binding_Lectin"/>
</dbReference>
<dbReference type="SMART" id="SM00231">
    <property type="entry name" value="FA58C"/>
    <property type="match status" value="2"/>
</dbReference>
<dbReference type="SMART" id="SM00060">
    <property type="entry name" value="FN3"/>
    <property type="match status" value="1"/>
</dbReference>
<evidence type="ECO:0000259" key="4">
    <source>
        <dbReference type="PROSITE" id="PS50022"/>
    </source>
</evidence>
<evidence type="ECO:0000313" key="7">
    <source>
        <dbReference type="Proteomes" id="UP000675781"/>
    </source>
</evidence>
<dbReference type="PANTHER" id="PTHR45713:SF6">
    <property type="entry name" value="F5_8 TYPE C DOMAIN-CONTAINING PROTEIN"/>
    <property type="match status" value="1"/>
</dbReference>
<dbReference type="Proteomes" id="UP000675781">
    <property type="component" value="Unassembled WGS sequence"/>
</dbReference>
<evidence type="ECO:0000256" key="1">
    <source>
        <dbReference type="ARBA" id="ARBA00023295"/>
    </source>
</evidence>
<dbReference type="RefSeq" id="WP_212532430.1">
    <property type="nucleotide sequence ID" value="NZ_JAGSOG010000245.1"/>
</dbReference>
<feature type="domain" description="F5/8 type C" evidence="4">
    <location>
        <begin position="648"/>
        <end position="800"/>
    </location>
</feature>
<keyword evidence="1" id="KW-0326">Glycosidase</keyword>
<dbReference type="InterPro" id="IPR000421">
    <property type="entry name" value="FA58C"/>
</dbReference>
<feature type="domain" description="Fibronectin type-III" evidence="5">
    <location>
        <begin position="571"/>
        <end position="660"/>
    </location>
</feature>
<dbReference type="Gene3D" id="2.60.120.260">
    <property type="entry name" value="Galactose-binding domain-like"/>
    <property type="match status" value="2"/>
</dbReference>
<accession>A0A941EVF0</accession>
<reference evidence="6" key="1">
    <citation type="submission" date="2021-04" db="EMBL/GenBank/DDBJ databases">
        <title>Genome based classification of Actinospica acidithermotolerans sp. nov., an actinobacterium isolated from an Indonesian hot spring.</title>
        <authorList>
            <person name="Kusuma A.B."/>
            <person name="Putra K.E."/>
            <person name="Nafisah S."/>
            <person name="Loh J."/>
            <person name="Nouioui I."/>
            <person name="Goodfellow M."/>
        </authorList>
    </citation>
    <scope>NUCLEOTIDE SEQUENCE</scope>
    <source>
        <strain evidence="6">CSCA 57</strain>
    </source>
</reference>
<organism evidence="6 7">
    <name type="scientific">Actinospica durhamensis</name>
    <dbReference type="NCBI Taxonomy" id="1508375"/>
    <lineage>
        <taxon>Bacteria</taxon>
        <taxon>Bacillati</taxon>
        <taxon>Actinomycetota</taxon>
        <taxon>Actinomycetes</taxon>
        <taxon>Catenulisporales</taxon>
        <taxon>Actinospicaceae</taxon>
        <taxon>Actinospica</taxon>
    </lineage>
</organism>
<name>A0A941EVF0_9ACTN</name>
<dbReference type="PROSITE" id="PS50022">
    <property type="entry name" value="FA58C_3"/>
    <property type="match status" value="2"/>
</dbReference>
<dbReference type="CDD" id="cd00063">
    <property type="entry name" value="FN3"/>
    <property type="match status" value="1"/>
</dbReference>
<evidence type="ECO:0000313" key="6">
    <source>
        <dbReference type="EMBL" id="MBR7837968.1"/>
    </source>
</evidence>
<feature type="signal peptide" evidence="3">
    <location>
        <begin position="1"/>
        <end position="26"/>
    </location>
</feature>
<dbReference type="InterPro" id="IPR006311">
    <property type="entry name" value="TAT_signal"/>
</dbReference>
<dbReference type="InterPro" id="IPR008979">
    <property type="entry name" value="Galactose-bd-like_sf"/>
</dbReference>
<dbReference type="PROSITE" id="PS50853">
    <property type="entry name" value="FN3"/>
    <property type="match status" value="1"/>
</dbReference>
<dbReference type="CDD" id="cd11576">
    <property type="entry name" value="GH99_GH71_like_2"/>
    <property type="match status" value="1"/>
</dbReference>
<dbReference type="GO" id="GO:0016798">
    <property type="term" value="F:hydrolase activity, acting on glycosyl bonds"/>
    <property type="evidence" value="ECO:0007669"/>
    <property type="project" value="UniProtKB-KW"/>
</dbReference>
<keyword evidence="3" id="KW-0732">Signal</keyword>
<sequence>MPITRRKLILSAAALPVVQGAASLFAASPAAAASAVGDVVGKITVGYQGWFACIGDGAPIDAWWHWSNNEAQAPSPSNNNIKAWPDMSAYTHGYQTGYAALGNGSPATLFSSVDQQVIDTHCLWMQQNSIDTIALQRFDPNGSEGPSRNEVTSMLNTGAQAYGRKFYIMYDATGWTNMSTEMPADWTANMAQYTSSSAYAHQNGKPVVGIWGFGFNDTNHPWSASACLSVIQWFQSQGCYVMGGVPTYWRTGVSDSRAGYLSTYSAFNMISPWMVGRIGSAADSDSFYTNVNVGDQAYCNSNGIDYQPCVLPGDLSANQRAHGDFMWEQFYNMVRVGAQGIYISMFDEFGEGNQIVNTAPDQSTVPTNSGLYALNEDGTACSADYYLRLTGDGGRMLKGQIALTNVRPTQPVVSSSPPSANTNIALSMPTSSSGYVQTYIPANAVDGNSSTYWESTNSAFPQWLQVDLGAATAIGSITLLLPPSSSWSTRTQTIQILGSTDNSTFTQIVAATGYTFNPSTGNSVSITLPSTTTRYVRLSFTANTGWPAGQISEFQIYAASGGTTTPTPPTAPSNLAAGSVTYNSITLSWTASTSSVGLGGYTVEQISGSTTTKLGTTSQTSYTVTGLSASTSYSFAVTAYDTAGNVSAASNTVTVTTSAVPNTNLALNKATSASGYTQSYVPANAVDGNSSTYWESTDSAFPQWLQVDLGSAVSIGSVTLLLPPSSSWATRTQTIQILGSTDNSTFTQIVAATGYTFNPSTGNSVSITLPSTTTRYVRLYFTANTGWPAGQISEFQVYAG</sequence>
<evidence type="ECO:0000259" key="5">
    <source>
        <dbReference type="PROSITE" id="PS50853"/>
    </source>
</evidence>
<keyword evidence="2" id="KW-0624">Polysaccharide degradation</keyword>
<dbReference type="SUPFAM" id="SSF49265">
    <property type="entry name" value="Fibronectin type III"/>
    <property type="match status" value="1"/>
</dbReference>
<protein>
    <submittedName>
        <fullName evidence="6">Discoidin domain-containing protein</fullName>
    </submittedName>
</protein>
<keyword evidence="1" id="KW-0378">Hydrolase</keyword>
<feature type="chain" id="PRO_5039390192" evidence="3">
    <location>
        <begin position="27"/>
        <end position="800"/>
    </location>
</feature>
<keyword evidence="7" id="KW-1185">Reference proteome</keyword>
<gene>
    <name evidence="6" type="ORF">KDL01_32145</name>
</gene>
<keyword evidence="2" id="KW-0119">Carbohydrate metabolism</keyword>
<dbReference type="PANTHER" id="PTHR45713">
    <property type="entry name" value="FTP DOMAIN-CONTAINING PROTEIN"/>
    <property type="match status" value="1"/>
</dbReference>
<dbReference type="InterPro" id="IPR003961">
    <property type="entry name" value="FN3_dom"/>
</dbReference>
<proteinExistence type="predicted"/>
<dbReference type="GO" id="GO:0000272">
    <property type="term" value="P:polysaccharide catabolic process"/>
    <property type="evidence" value="ECO:0007669"/>
    <property type="project" value="UniProtKB-KW"/>
</dbReference>
<comment type="caution">
    <text evidence="6">The sequence shown here is derived from an EMBL/GenBank/DDBJ whole genome shotgun (WGS) entry which is preliminary data.</text>
</comment>
<evidence type="ECO:0000256" key="3">
    <source>
        <dbReference type="SAM" id="SignalP"/>
    </source>
</evidence>
<dbReference type="EMBL" id="JAGSOG010000245">
    <property type="protein sequence ID" value="MBR7837968.1"/>
    <property type="molecule type" value="Genomic_DNA"/>
</dbReference>
<dbReference type="Gene3D" id="2.60.40.10">
    <property type="entry name" value="Immunoglobulins"/>
    <property type="match status" value="1"/>
</dbReference>
<feature type="domain" description="F5/8 type C" evidence="4">
    <location>
        <begin position="408"/>
        <end position="559"/>
    </location>
</feature>
<evidence type="ECO:0000256" key="2">
    <source>
        <dbReference type="ARBA" id="ARBA00023326"/>
    </source>
</evidence>
<dbReference type="Pfam" id="PF00754">
    <property type="entry name" value="F5_F8_type_C"/>
    <property type="match status" value="2"/>
</dbReference>
<dbReference type="Pfam" id="PF00041">
    <property type="entry name" value="fn3"/>
    <property type="match status" value="1"/>
</dbReference>